<dbReference type="GO" id="GO:0046872">
    <property type="term" value="F:metal ion binding"/>
    <property type="evidence" value="ECO:0007669"/>
    <property type="project" value="UniProtKB-KW"/>
</dbReference>
<name>A0A6L5XW85_9FIRM</name>
<feature type="binding site" evidence="5">
    <location>
        <position position="203"/>
    </location>
    <ligand>
        <name>molybdate</name>
        <dbReference type="ChEBI" id="CHEBI:36264"/>
    </ligand>
</feature>
<dbReference type="PROSITE" id="PS51257">
    <property type="entry name" value="PROKAR_LIPOPROTEIN"/>
    <property type="match status" value="1"/>
</dbReference>
<evidence type="ECO:0000256" key="4">
    <source>
        <dbReference type="ARBA" id="ARBA00022729"/>
    </source>
</evidence>
<dbReference type="CDD" id="cd13537">
    <property type="entry name" value="PBP2_YvgL_like"/>
    <property type="match status" value="1"/>
</dbReference>
<evidence type="ECO:0000256" key="1">
    <source>
        <dbReference type="ARBA" id="ARBA00009175"/>
    </source>
</evidence>
<reference evidence="7 8" key="1">
    <citation type="submission" date="2019-08" db="EMBL/GenBank/DDBJ databases">
        <title>In-depth cultivation of the pig gut microbiome towards novel bacterial diversity and tailored functional studies.</title>
        <authorList>
            <person name="Wylensek D."/>
            <person name="Hitch T.C.A."/>
            <person name="Clavel T."/>
        </authorList>
    </citation>
    <scope>NUCLEOTIDE SEQUENCE [LARGE SCALE GENOMIC DNA]</scope>
    <source>
        <strain evidence="7 8">WCA-693-APC-MOT-I</strain>
    </source>
</reference>
<dbReference type="EMBL" id="VUMT01000003">
    <property type="protein sequence ID" value="MSS62854.1"/>
    <property type="molecule type" value="Genomic_DNA"/>
</dbReference>
<organism evidence="7 8">
    <name type="scientific">Velocimicrobium porci</name>
    <dbReference type="NCBI Taxonomy" id="2606634"/>
    <lineage>
        <taxon>Bacteria</taxon>
        <taxon>Bacillati</taxon>
        <taxon>Bacillota</taxon>
        <taxon>Clostridia</taxon>
        <taxon>Lachnospirales</taxon>
        <taxon>Lachnospiraceae</taxon>
        <taxon>Velocimicrobium</taxon>
    </lineage>
</organism>
<dbReference type="PIRSF" id="PIRSF004846">
    <property type="entry name" value="ModA"/>
    <property type="match status" value="1"/>
</dbReference>
<keyword evidence="3 5" id="KW-0479">Metal-binding</keyword>
<protein>
    <submittedName>
        <fullName evidence="7">Molybdate ABC transporter substrate-binding protein</fullName>
    </submittedName>
</protein>
<proteinExistence type="inferred from homology"/>
<sequence length="268" mass="28980">MKKKNLAVWIMTGAMMLMITGCGGTKTTSVDSTKNEEAKQTITIAAAASLEQSMTKEIIPLFEKEHPDVKIEGTYDSSGKLQTQIEEGAPIDLFISAGEKQMDALVEEQLIEKDSVYDWLENLMVLIVPVNGESKVTSFDTLLNAETIAVGDPESVPAGQYAKEILEGLGTWEKVLGKSSLGTNVTEVLNWVAKGSAEAGIVYATDAMQTNEVKVVETAPEGKGSKAIYPVGITTAGHKKDEAKEFEEFLKTDEVLSIIEKNGFTPIK</sequence>
<gene>
    <name evidence="7" type="primary">modA</name>
    <name evidence="7" type="ORF">FYJ58_03045</name>
</gene>
<keyword evidence="4 6" id="KW-0732">Signal</keyword>
<dbReference type="RefSeq" id="WP_154517059.1">
    <property type="nucleotide sequence ID" value="NZ_VUMT01000003.1"/>
</dbReference>
<feature type="binding site" evidence="5">
    <location>
        <position position="49"/>
    </location>
    <ligand>
        <name>molybdate</name>
        <dbReference type="ChEBI" id="CHEBI:36264"/>
    </ligand>
</feature>
<dbReference type="GO" id="GO:0015689">
    <property type="term" value="P:molybdate ion transport"/>
    <property type="evidence" value="ECO:0007669"/>
    <property type="project" value="InterPro"/>
</dbReference>
<evidence type="ECO:0000313" key="8">
    <source>
        <dbReference type="Proteomes" id="UP000482209"/>
    </source>
</evidence>
<keyword evidence="8" id="KW-1185">Reference proteome</keyword>
<dbReference type="PANTHER" id="PTHR30632:SF0">
    <property type="entry name" value="SULFATE-BINDING PROTEIN"/>
    <property type="match status" value="1"/>
</dbReference>
<dbReference type="InterPro" id="IPR005950">
    <property type="entry name" value="ModA"/>
</dbReference>
<dbReference type="Gene3D" id="3.40.190.10">
    <property type="entry name" value="Periplasmic binding protein-like II"/>
    <property type="match status" value="2"/>
</dbReference>
<dbReference type="Pfam" id="PF13531">
    <property type="entry name" value="SBP_bac_11"/>
    <property type="match status" value="1"/>
</dbReference>
<feature type="chain" id="PRO_5026770710" evidence="6">
    <location>
        <begin position="24"/>
        <end position="268"/>
    </location>
</feature>
<evidence type="ECO:0000256" key="2">
    <source>
        <dbReference type="ARBA" id="ARBA00022505"/>
    </source>
</evidence>
<accession>A0A6L5XW85</accession>
<dbReference type="InterPro" id="IPR041879">
    <property type="entry name" value="YvgL-like_PBP2"/>
</dbReference>
<feature type="binding site" evidence="5">
    <location>
        <position position="78"/>
    </location>
    <ligand>
        <name>molybdate</name>
        <dbReference type="ChEBI" id="CHEBI:36264"/>
    </ligand>
</feature>
<feature type="binding site" evidence="5">
    <location>
        <position position="185"/>
    </location>
    <ligand>
        <name>molybdate</name>
        <dbReference type="ChEBI" id="CHEBI:36264"/>
    </ligand>
</feature>
<feature type="binding site" evidence="5">
    <location>
        <position position="158"/>
    </location>
    <ligand>
        <name>molybdate</name>
        <dbReference type="ChEBI" id="CHEBI:36264"/>
    </ligand>
</feature>
<dbReference type="AlphaFoldDB" id="A0A6L5XW85"/>
<dbReference type="InterPro" id="IPR050682">
    <property type="entry name" value="ModA/WtpA"/>
</dbReference>
<feature type="signal peptide" evidence="6">
    <location>
        <begin position="1"/>
        <end position="23"/>
    </location>
</feature>
<dbReference type="NCBIfam" id="TIGR01256">
    <property type="entry name" value="modA"/>
    <property type="match status" value="1"/>
</dbReference>
<evidence type="ECO:0000256" key="5">
    <source>
        <dbReference type="PIRSR" id="PIRSR004846-1"/>
    </source>
</evidence>
<dbReference type="FunFam" id="3.40.190.10:FF:000035">
    <property type="entry name" value="Molybdate ABC transporter substrate-binding protein"/>
    <property type="match status" value="1"/>
</dbReference>
<dbReference type="GO" id="GO:0030973">
    <property type="term" value="F:molybdate ion binding"/>
    <property type="evidence" value="ECO:0007669"/>
    <property type="project" value="TreeGrafter"/>
</dbReference>
<evidence type="ECO:0000256" key="3">
    <source>
        <dbReference type="ARBA" id="ARBA00022723"/>
    </source>
</evidence>
<comment type="caution">
    <text evidence="7">The sequence shown here is derived from an EMBL/GenBank/DDBJ whole genome shotgun (WGS) entry which is preliminary data.</text>
</comment>
<dbReference type="GO" id="GO:1901359">
    <property type="term" value="F:tungstate binding"/>
    <property type="evidence" value="ECO:0007669"/>
    <property type="project" value="UniProtKB-ARBA"/>
</dbReference>
<dbReference type="SUPFAM" id="SSF53850">
    <property type="entry name" value="Periplasmic binding protein-like II"/>
    <property type="match status" value="1"/>
</dbReference>
<evidence type="ECO:0000313" key="7">
    <source>
        <dbReference type="EMBL" id="MSS62854.1"/>
    </source>
</evidence>
<keyword evidence="2 5" id="KW-0500">Molybdenum</keyword>
<comment type="similarity">
    <text evidence="1">Belongs to the bacterial solute-binding protein ModA family.</text>
</comment>
<evidence type="ECO:0000256" key="6">
    <source>
        <dbReference type="SAM" id="SignalP"/>
    </source>
</evidence>
<dbReference type="PANTHER" id="PTHR30632">
    <property type="entry name" value="MOLYBDATE-BINDING PERIPLASMIC PROTEIN"/>
    <property type="match status" value="1"/>
</dbReference>
<dbReference type="Proteomes" id="UP000482209">
    <property type="component" value="Unassembled WGS sequence"/>
</dbReference>